<proteinExistence type="predicted"/>
<keyword evidence="2" id="KW-1185">Reference proteome</keyword>
<accession>A0AAV3R3D0</accession>
<reference evidence="1 2" key="1">
    <citation type="submission" date="2024-01" db="EMBL/GenBank/DDBJ databases">
        <title>The complete chloroplast genome sequence of Lithospermum erythrorhizon: insights into the phylogenetic relationship among Boraginaceae species and the maternal lineages of purple gromwells.</title>
        <authorList>
            <person name="Okada T."/>
            <person name="Watanabe K."/>
        </authorList>
    </citation>
    <scope>NUCLEOTIDE SEQUENCE [LARGE SCALE GENOMIC DNA]</scope>
</reference>
<sequence length="120" mass="12529">MTDAPFHINAFQKADKTTIWEWKRRSNEDNQVSEFLQESKQKLEEAVVGPGAGAGIGCGMGLGWGVAGGMGIAGGSEWNQLKIVFGIGMGCGLGVGIGYGQGVGVGLTLESIKSHLFTNN</sequence>
<evidence type="ECO:0000313" key="1">
    <source>
        <dbReference type="EMBL" id="GAA0169580.1"/>
    </source>
</evidence>
<dbReference type="PANTHER" id="PTHR34201:SF6">
    <property type="entry name" value="GLYCINE-RICH PROTEIN"/>
    <property type="match status" value="1"/>
</dbReference>
<dbReference type="PANTHER" id="PTHR34201">
    <property type="entry name" value="GLYCINE-RICH PROTEIN"/>
    <property type="match status" value="1"/>
</dbReference>
<name>A0AAV3R3D0_LITER</name>
<dbReference type="AlphaFoldDB" id="A0AAV3R3D0"/>
<dbReference type="Proteomes" id="UP001454036">
    <property type="component" value="Unassembled WGS sequence"/>
</dbReference>
<dbReference type="EMBL" id="BAABME010006894">
    <property type="protein sequence ID" value="GAA0169580.1"/>
    <property type="molecule type" value="Genomic_DNA"/>
</dbReference>
<evidence type="ECO:0000313" key="2">
    <source>
        <dbReference type="Proteomes" id="UP001454036"/>
    </source>
</evidence>
<gene>
    <name evidence="1" type="ORF">LIER_24031</name>
</gene>
<comment type="caution">
    <text evidence="1">The sequence shown here is derived from an EMBL/GenBank/DDBJ whole genome shotgun (WGS) entry which is preliminary data.</text>
</comment>
<dbReference type="InterPro" id="IPR053288">
    <property type="entry name" value="TGD_Bridge_Protein"/>
</dbReference>
<protein>
    <submittedName>
        <fullName evidence="1">Uncharacterized protein</fullName>
    </submittedName>
</protein>
<organism evidence="1 2">
    <name type="scientific">Lithospermum erythrorhizon</name>
    <name type="common">Purple gromwell</name>
    <name type="synonym">Lithospermum officinale var. erythrorhizon</name>
    <dbReference type="NCBI Taxonomy" id="34254"/>
    <lineage>
        <taxon>Eukaryota</taxon>
        <taxon>Viridiplantae</taxon>
        <taxon>Streptophyta</taxon>
        <taxon>Embryophyta</taxon>
        <taxon>Tracheophyta</taxon>
        <taxon>Spermatophyta</taxon>
        <taxon>Magnoliopsida</taxon>
        <taxon>eudicotyledons</taxon>
        <taxon>Gunneridae</taxon>
        <taxon>Pentapetalae</taxon>
        <taxon>asterids</taxon>
        <taxon>lamiids</taxon>
        <taxon>Boraginales</taxon>
        <taxon>Boraginaceae</taxon>
        <taxon>Boraginoideae</taxon>
        <taxon>Lithospermeae</taxon>
        <taxon>Lithospermum</taxon>
    </lineage>
</organism>